<gene>
    <name evidence="2" type="ORF">GCM10009740_03000</name>
</gene>
<evidence type="ECO:0000313" key="3">
    <source>
        <dbReference type="Proteomes" id="UP001501285"/>
    </source>
</evidence>
<dbReference type="EMBL" id="BAAANB010000001">
    <property type="protein sequence ID" value="GAA2018543.1"/>
    <property type="molecule type" value="Genomic_DNA"/>
</dbReference>
<feature type="region of interest" description="Disordered" evidence="1">
    <location>
        <begin position="52"/>
        <end position="81"/>
    </location>
</feature>
<sequence>MNDKPAGWYYVSDGKLRYRDDYGWTDYYMDTSDPRARDWPPPEPKTLLQQLRSEGDAWASPPNPRRQRRAGALFFKGRHAK</sequence>
<keyword evidence="3" id="KW-1185">Reference proteome</keyword>
<evidence type="ECO:0000313" key="2">
    <source>
        <dbReference type="EMBL" id="GAA2018543.1"/>
    </source>
</evidence>
<evidence type="ECO:0000256" key="1">
    <source>
        <dbReference type="SAM" id="MobiDB-lite"/>
    </source>
</evidence>
<name>A0ABP5F6I3_9MICO</name>
<proteinExistence type="predicted"/>
<reference evidence="3" key="1">
    <citation type="journal article" date="2019" name="Int. J. Syst. Evol. Microbiol.">
        <title>The Global Catalogue of Microorganisms (GCM) 10K type strain sequencing project: providing services to taxonomists for standard genome sequencing and annotation.</title>
        <authorList>
            <consortium name="The Broad Institute Genomics Platform"/>
            <consortium name="The Broad Institute Genome Sequencing Center for Infectious Disease"/>
            <person name="Wu L."/>
            <person name="Ma J."/>
        </authorList>
    </citation>
    <scope>NUCLEOTIDE SEQUENCE [LARGE SCALE GENOMIC DNA]</scope>
    <source>
        <strain evidence="3">JCM 14283</strain>
    </source>
</reference>
<comment type="caution">
    <text evidence="2">The sequence shown here is derived from an EMBL/GenBank/DDBJ whole genome shotgun (WGS) entry which is preliminary data.</text>
</comment>
<protein>
    <recommendedName>
        <fullName evidence="4">DUF2510 domain-containing protein</fullName>
    </recommendedName>
</protein>
<dbReference type="Proteomes" id="UP001501285">
    <property type="component" value="Unassembled WGS sequence"/>
</dbReference>
<evidence type="ECO:0008006" key="4">
    <source>
        <dbReference type="Google" id="ProtNLM"/>
    </source>
</evidence>
<organism evidence="2 3">
    <name type="scientific">Terrabacter terrae</name>
    <dbReference type="NCBI Taxonomy" id="318434"/>
    <lineage>
        <taxon>Bacteria</taxon>
        <taxon>Bacillati</taxon>
        <taxon>Actinomycetota</taxon>
        <taxon>Actinomycetes</taxon>
        <taxon>Micrococcales</taxon>
        <taxon>Intrasporangiaceae</taxon>
        <taxon>Terrabacter</taxon>
    </lineage>
</organism>
<accession>A0ABP5F6I3</accession>